<sequence length="434" mass="51716">MKITKKLLLSFTSLIPFVSISCNIIKESVQEEYYFHYKITDNIKEIQAKDKEEIIQSIIKFNKNDKKAKYFLPDIGENTFLPGNIRVYRTESTLNSGFISTIKQQDNKFLIIKTLDDFNDLVINNFKTQSKYATNFSDEQIKELFEKFFLRGKDISDILMKNHVRIQETDLFYNIANFEKNKSFEVYKGFVLPFEEIKGKETNYSVAEIVIWNVSIKDKNGKDIYDSNMFSPQEKDKRKSIALDFRNKEAEYVKSSYFAPTSWRKSWPNMYSKDNISWLNYDFFSKTQYMENSNFIQINTLDDFNNLIINNFKKRPNYANYLNDNEIKKLFEHLYLIDKDVNEVLKTNNIYILEADNYSTNILNLETDDSFKIYTINYLYLKEGENWRSAIFYPINWKVFLVPKNKSVTFVDYHGIYDYQEIKELHSILHSNKN</sequence>
<accession>A0A449AF01</accession>
<protein>
    <recommendedName>
        <fullName evidence="3">Lipoprotein</fullName>
    </recommendedName>
</protein>
<dbReference type="AlphaFoldDB" id="A0A449AF01"/>
<dbReference type="Proteomes" id="UP000289952">
    <property type="component" value="Chromosome"/>
</dbReference>
<name>A0A449AF01_9BACT</name>
<evidence type="ECO:0000313" key="1">
    <source>
        <dbReference type="EMBL" id="VEU63547.1"/>
    </source>
</evidence>
<evidence type="ECO:0008006" key="3">
    <source>
        <dbReference type="Google" id="ProtNLM"/>
    </source>
</evidence>
<dbReference type="RefSeq" id="WP_129621778.1">
    <property type="nucleotide sequence ID" value="NZ_LR214972.1"/>
</dbReference>
<evidence type="ECO:0000313" key="2">
    <source>
        <dbReference type="Proteomes" id="UP000289952"/>
    </source>
</evidence>
<proteinExistence type="predicted"/>
<dbReference type="PROSITE" id="PS51257">
    <property type="entry name" value="PROKAR_LIPOPROTEIN"/>
    <property type="match status" value="1"/>
</dbReference>
<dbReference type="EMBL" id="LR214972">
    <property type="protein sequence ID" value="VEU63547.1"/>
    <property type="molecule type" value="Genomic_DNA"/>
</dbReference>
<reference evidence="1 2" key="1">
    <citation type="submission" date="2019-01" db="EMBL/GenBank/DDBJ databases">
        <authorList>
            <consortium name="Pathogen Informatics"/>
        </authorList>
    </citation>
    <scope>NUCLEOTIDE SEQUENCE [LARGE SCALE GENOMIC DNA]</scope>
    <source>
        <strain evidence="1 2">NCTC10118</strain>
    </source>
</reference>
<organism evidence="1 2">
    <name type="scientific">Mycoplasmopsis bovirhinis</name>
    <dbReference type="NCBI Taxonomy" id="29553"/>
    <lineage>
        <taxon>Bacteria</taxon>
        <taxon>Bacillati</taxon>
        <taxon>Mycoplasmatota</taxon>
        <taxon>Mycoplasmoidales</taxon>
        <taxon>Metamycoplasmataceae</taxon>
        <taxon>Mycoplasmopsis</taxon>
    </lineage>
</organism>
<keyword evidence="2" id="KW-1185">Reference proteome</keyword>
<gene>
    <name evidence="1" type="ORF">NCTC10118_00576</name>
</gene>